<sequence length="55" mass="6280">MVIVELTGEVEDNWAKTKTVIYEVAQDGNLLPEENRGSLSIAGWLHSDYLCNYMY</sequence>
<accession>A0ABT8D3Y6</accession>
<dbReference type="EMBL" id="JAUFRC010000001">
    <property type="protein sequence ID" value="MDN3711470.1"/>
    <property type="molecule type" value="Genomic_DNA"/>
</dbReference>
<dbReference type="Proteomes" id="UP001243846">
    <property type="component" value="Unassembled WGS sequence"/>
</dbReference>
<keyword evidence="2" id="KW-1185">Reference proteome</keyword>
<proteinExistence type="predicted"/>
<gene>
    <name evidence="1" type="ORF">QWZ10_05960</name>
</gene>
<evidence type="ECO:0000313" key="2">
    <source>
        <dbReference type="Proteomes" id="UP001243846"/>
    </source>
</evidence>
<organism evidence="1 2">
    <name type="scientific">Paracoccus cavernae</name>
    <dbReference type="NCBI Taxonomy" id="1571207"/>
    <lineage>
        <taxon>Bacteria</taxon>
        <taxon>Pseudomonadati</taxon>
        <taxon>Pseudomonadota</taxon>
        <taxon>Alphaproteobacteria</taxon>
        <taxon>Rhodobacterales</taxon>
        <taxon>Paracoccaceae</taxon>
        <taxon>Paracoccus</taxon>
    </lineage>
</organism>
<evidence type="ECO:0000313" key="1">
    <source>
        <dbReference type="EMBL" id="MDN3711470.1"/>
    </source>
</evidence>
<comment type="caution">
    <text evidence="1">The sequence shown here is derived from an EMBL/GenBank/DDBJ whole genome shotgun (WGS) entry which is preliminary data.</text>
</comment>
<reference evidence="2" key="1">
    <citation type="journal article" date="2019" name="Int. J. Syst. Evol. Microbiol.">
        <title>The Global Catalogue of Microorganisms (GCM) 10K type strain sequencing project: providing services to taxonomists for standard genome sequencing and annotation.</title>
        <authorList>
            <consortium name="The Broad Institute Genomics Platform"/>
            <consortium name="The Broad Institute Genome Sequencing Center for Infectious Disease"/>
            <person name="Wu L."/>
            <person name="Ma J."/>
        </authorList>
    </citation>
    <scope>NUCLEOTIDE SEQUENCE [LARGE SCALE GENOMIC DNA]</scope>
    <source>
        <strain evidence="2">CECT 8482</strain>
    </source>
</reference>
<protein>
    <submittedName>
        <fullName evidence="1">Uncharacterized protein</fullName>
    </submittedName>
</protein>
<name>A0ABT8D3Y6_9RHOB</name>